<dbReference type="EMBL" id="MCFJ01000004">
    <property type="protein sequence ID" value="ORY67270.1"/>
    <property type="molecule type" value="Genomic_DNA"/>
</dbReference>
<dbReference type="RefSeq" id="XP_040717894.1">
    <property type="nucleotide sequence ID" value="XM_040859780.1"/>
</dbReference>
<evidence type="ECO:0000313" key="1">
    <source>
        <dbReference type="EMBL" id="ORY67270.1"/>
    </source>
</evidence>
<reference evidence="1 2" key="1">
    <citation type="submission" date="2016-07" db="EMBL/GenBank/DDBJ databases">
        <title>Pervasive Adenine N6-methylation of Active Genes in Fungi.</title>
        <authorList>
            <consortium name="DOE Joint Genome Institute"/>
            <person name="Mondo S.J."/>
            <person name="Dannebaum R.O."/>
            <person name="Kuo R.C."/>
            <person name="Labutti K."/>
            <person name="Haridas S."/>
            <person name="Kuo A."/>
            <person name="Salamov A."/>
            <person name="Ahrendt S.R."/>
            <person name="Lipzen A."/>
            <person name="Sullivan W."/>
            <person name="Andreopoulos W.B."/>
            <person name="Clum A."/>
            <person name="Lindquist E."/>
            <person name="Daum C."/>
            <person name="Ramamoorthy G.K."/>
            <person name="Gryganskyi A."/>
            <person name="Culley D."/>
            <person name="Magnuson J.K."/>
            <person name="James T.Y."/>
            <person name="O'Malley M.A."/>
            <person name="Stajich J.E."/>
            <person name="Spatafora J.W."/>
            <person name="Visel A."/>
            <person name="Grigoriev I.V."/>
        </authorList>
    </citation>
    <scope>NUCLEOTIDE SEQUENCE [LARGE SCALE GENOMIC DNA]</scope>
    <source>
        <strain evidence="1 2">CBS 129021</strain>
    </source>
</reference>
<organism evidence="1 2">
    <name type="scientific">Pseudomassariella vexata</name>
    <dbReference type="NCBI Taxonomy" id="1141098"/>
    <lineage>
        <taxon>Eukaryota</taxon>
        <taxon>Fungi</taxon>
        <taxon>Dikarya</taxon>
        <taxon>Ascomycota</taxon>
        <taxon>Pezizomycotina</taxon>
        <taxon>Sordariomycetes</taxon>
        <taxon>Xylariomycetidae</taxon>
        <taxon>Amphisphaeriales</taxon>
        <taxon>Pseudomassariaceae</taxon>
        <taxon>Pseudomassariella</taxon>
    </lineage>
</organism>
<accession>A0A1Y2E6S9</accession>
<dbReference type="AlphaFoldDB" id="A0A1Y2E6S9"/>
<evidence type="ECO:0000313" key="2">
    <source>
        <dbReference type="Proteomes" id="UP000193689"/>
    </source>
</evidence>
<name>A0A1Y2E6S9_9PEZI</name>
<protein>
    <submittedName>
        <fullName evidence="1">Uncharacterized protein</fullName>
    </submittedName>
</protein>
<gene>
    <name evidence="1" type="ORF">BCR38DRAFT_426532</name>
</gene>
<dbReference type="InParanoid" id="A0A1Y2E6S9"/>
<dbReference type="Proteomes" id="UP000193689">
    <property type="component" value="Unassembled WGS sequence"/>
</dbReference>
<sequence>MKLVLVHYTGILSYPVVLYPGVASQSPCWALIVDVRAPDLSATTAQKRPRSVLVRYRYTFFLRVWSGLACVPLL</sequence>
<dbReference type="GeneID" id="63775992"/>
<comment type="caution">
    <text evidence="1">The sequence shown here is derived from an EMBL/GenBank/DDBJ whole genome shotgun (WGS) entry which is preliminary data.</text>
</comment>
<proteinExistence type="predicted"/>
<keyword evidence="2" id="KW-1185">Reference proteome</keyword>